<evidence type="ECO:0000313" key="1">
    <source>
        <dbReference type="EMBL" id="OTF76865.1"/>
    </source>
</evidence>
<sequence length="76" mass="8476">MENLVNNNKHNILGPYWANITCLWPNELEQKPQILANLSLDTCAFPTIKTEPDIVKINENESILLTCTATGSPLPL</sequence>
<accession>A0A1Y3BCD0</accession>
<dbReference type="Proteomes" id="UP000194236">
    <property type="component" value="Unassembled WGS sequence"/>
</dbReference>
<comment type="caution">
    <text evidence="1">The sequence shown here is derived from an EMBL/GenBank/DDBJ whole genome shotgun (WGS) entry which is preliminary data.</text>
</comment>
<organism evidence="1 2">
    <name type="scientific">Euroglyphus maynei</name>
    <name type="common">Mayne's house dust mite</name>
    <dbReference type="NCBI Taxonomy" id="6958"/>
    <lineage>
        <taxon>Eukaryota</taxon>
        <taxon>Metazoa</taxon>
        <taxon>Ecdysozoa</taxon>
        <taxon>Arthropoda</taxon>
        <taxon>Chelicerata</taxon>
        <taxon>Arachnida</taxon>
        <taxon>Acari</taxon>
        <taxon>Acariformes</taxon>
        <taxon>Sarcoptiformes</taxon>
        <taxon>Astigmata</taxon>
        <taxon>Psoroptidia</taxon>
        <taxon>Analgoidea</taxon>
        <taxon>Pyroglyphidae</taxon>
        <taxon>Pyroglyphinae</taxon>
        <taxon>Euroglyphus</taxon>
    </lineage>
</organism>
<reference evidence="1 2" key="1">
    <citation type="submission" date="2017-03" db="EMBL/GenBank/DDBJ databases">
        <title>Genome Survey of Euroglyphus maynei.</title>
        <authorList>
            <person name="Arlian L.G."/>
            <person name="Morgan M.S."/>
            <person name="Rider S.D."/>
        </authorList>
    </citation>
    <scope>NUCLEOTIDE SEQUENCE [LARGE SCALE GENOMIC DNA]</scope>
    <source>
        <strain evidence="1">Arlian Lab</strain>
        <tissue evidence="1">Whole body</tissue>
    </source>
</reference>
<name>A0A1Y3BCD0_EURMA</name>
<dbReference type="AlphaFoldDB" id="A0A1Y3BCD0"/>
<dbReference type="OrthoDB" id="10028801at2759"/>
<evidence type="ECO:0008006" key="3">
    <source>
        <dbReference type="Google" id="ProtNLM"/>
    </source>
</evidence>
<proteinExistence type="predicted"/>
<evidence type="ECO:0000313" key="2">
    <source>
        <dbReference type="Proteomes" id="UP000194236"/>
    </source>
</evidence>
<keyword evidence="2" id="KW-1185">Reference proteome</keyword>
<gene>
    <name evidence="1" type="ORF">BLA29_000788</name>
</gene>
<protein>
    <recommendedName>
        <fullName evidence="3">Ig-like domain-containing protein</fullName>
    </recommendedName>
</protein>
<dbReference type="EMBL" id="MUJZ01035399">
    <property type="protein sequence ID" value="OTF76865.1"/>
    <property type="molecule type" value="Genomic_DNA"/>
</dbReference>